<gene>
    <name evidence="2" type="ORF">ACFPUY_31450</name>
</gene>
<keyword evidence="3" id="KW-1185">Reference proteome</keyword>
<evidence type="ECO:0000256" key="1">
    <source>
        <dbReference type="SAM" id="MobiDB-lite"/>
    </source>
</evidence>
<proteinExistence type="predicted"/>
<evidence type="ECO:0000313" key="2">
    <source>
        <dbReference type="EMBL" id="MFC5819635.1"/>
    </source>
</evidence>
<dbReference type="RefSeq" id="WP_378524935.1">
    <property type="nucleotide sequence ID" value="NZ_JBHSNW010000020.1"/>
</dbReference>
<protein>
    <submittedName>
        <fullName evidence="2">Uncharacterized protein</fullName>
    </submittedName>
</protein>
<reference evidence="3" key="1">
    <citation type="journal article" date="2019" name="Int. J. Syst. Evol. Microbiol.">
        <title>The Global Catalogue of Microorganisms (GCM) 10K type strain sequencing project: providing services to taxonomists for standard genome sequencing and annotation.</title>
        <authorList>
            <consortium name="The Broad Institute Genomics Platform"/>
            <consortium name="The Broad Institute Genome Sequencing Center for Infectious Disease"/>
            <person name="Wu L."/>
            <person name="Ma J."/>
        </authorList>
    </citation>
    <scope>NUCLEOTIDE SEQUENCE [LARGE SCALE GENOMIC DNA]</scope>
    <source>
        <strain evidence="3">CGMCC 4.7106</strain>
    </source>
</reference>
<accession>A0ABW1C218</accession>
<name>A0ABW1C218_9ACTN</name>
<feature type="region of interest" description="Disordered" evidence="1">
    <location>
        <begin position="75"/>
        <end position="121"/>
    </location>
</feature>
<feature type="compositionally biased region" description="Basic residues" evidence="1">
    <location>
        <begin position="108"/>
        <end position="121"/>
    </location>
</feature>
<sequence>MPSIPVYELIDEAQRCPSPLAGERKLPILVFTGDALPTGTAVETAECFKLRVPYAEVNADETDVATIVDRLAGEPRPGSRRIPWASAAPCGGRCPSAGRRTRSSTARGGRRSTGRSRARTS</sequence>
<dbReference type="EMBL" id="JBHSNW010000020">
    <property type="protein sequence ID" value="MFC5819635.1"/>
    <property type="molecule type" value="Genomic_DNA"/>
</dbReference>
<comment type="caution">
    <text evidence="2">The sequence shown here is derived from an EMBL/GenBank/DDBJ whole genome shotgun (WGS) entry which is preliminary data.</text>
</comment>
<organism evidence="2 3">
    <name type="scientific">Nonomuraea harbinensis</name>
    <dbReference type="NCBI Taxonomy" id="1286938"/>
    <lineage>
        <taxon>Bacteria</taxon>
        <taxon>Bacillati</taxon>
        <taxon>Actinomycetota</taxon>
        <taxon>Actinomycetes</taxon>
        <taxon>Streptosporangiales</taxon>
        <taxon>Streptosporangiaceae</taxon>
        <taxon>Nonomuraea</taxon>
    </lineage>
</organism>
<dbReference type="Proteomes" id="UP001596096">
    <property type="component" value="Unassembled WGS sequence"/>
</dbReference>
<evidence type="ECO:0000313" key="3">
    <source>
        <dbReference type="Proteomes" id="UP001596096"/>
    </source>
</evidence>